<evidence type="ECO:0000313" key="2">
    <source>
        <dbReference type="Proteomes" id="UP000095751"/>
    </source>
</evidence>
<organism evidence="1 2">
    <name type="scientific">Fragilariopsis cylindrus CCMP1102</name>
    <dbReference type="NCBI Taxonomy" id="635003"/>
    <lineage>
        <taxon>Eukaryota</taxon>
        <taxon>Sar</taxon>
        <taxon>Stramenopiles</taxon>
        <taxon>Ochrophyta</taxon>
        <taxon>Bacillariophyta</taxon>
        <taxon>Bacillariophyceae</taxon>
        <taxon>Bacillariophycidae</taxon>
        <taxon>Bacillariales</taxon>
        <taxon>Bacillariaceae</taxon>
        <taxon>Fragilariopsis</taxon>
    </lineage>
</organism>
<proteinExistence type="predicted"/>
<name>A0A1E7FEJ3_9STRA</name>
<dbReference type="KEGG" id="fcy:FRACYDRAFT_269049"/>
<keyword evidence="2" id="KW-1185">Reference proteome</keyword>
<dbReference type="InParanoid" id="A0A1E7FEJ3"/>
<reference evidence="1 2" key="1">
    <citation type="submission" date="2016-09" db="EMBL/GenBank/DDBJ databases">
        <title>Extensive genetic diversity and differential bi-allelic expression allows diatom success in the polar Southern Ocean.</title>
        <authorList>
            <consortium name="DOE Joint Genome Institute"/>
            <person name="Mock T."/>
            <person name="Otillar R.P."/>
            <person name="Strauss J."/>
            <person name="Dupont C."/>
            <person name="Frickenhaus S."/>
            <person name="Maumus F."/>
            <person name="Mcmullan M."/>
            <person name="Sanges R."/>
            <person name="Schmutz J."/>
            <person name="Toseland A."/>
            <person name="Valas R."/>
            <person name="Veluchamy A."/>
            <person name="Ward B.J."/>
            <person name="Allen A."/>
            <person name="Barry K."/>
            <person name="Falciatore A."/>
            <person name="Ferrante M."/>
            <person name="Fortunato A.E."/>
            <person name="Gloeckner G."/>
            <person name="Gruber A."/>
            <person name="Hipkin R."/>
            <person name="Janech M."/>
            <person name="Kroth P."/>
            <person name="Leese F."/>
            <person name="Lindquist E."/>
            <person name="Lyon B.R."/>
            <person name="Martin J."/>
            <person name="Mayer C."/>
            <person name="Parker M."/>
            <person name="Quesneville H."/>
            <person name="Raymond J."/>
            <person name="Uhlig C."/>
            <person name="Valentin K.U."/>
            <person name="Worden A.Z."/>
            <person name="Armbrust E.V."/>
            <person name="Bowler C."/>
            <person name="Green B."/>
            <person name="Moulton V."/>
            <person name="Van Oosterhout C."/>
            <person name="Grigoriev I."/>
        </authorList>
    </citation>
    <scope>NUCLEOTIDE SEQUENCE [LARGE SCALE GENOMIC DNA]</scope>
    <source>
        <strain evidence="1 2">CCMP1102</strain>
    </source>
</reference>
<evidence type="ECO:0000313" key="1">
    <source>
        <dbReference type="EMBL" id="OEU16591.1"/>
    </source>
</evidence>
<sequence>MTTMTMSLSIRITKLKNRLSREIVAAKSSYASVLGYCYLNICFQQILVCCKTCQWGNCVYKVAAAAAAVDDDLVLHSSTAMILTTMER</sequence>
<gene>
    <name evidence="1" type="ORF">FRACYDRAFT_269049</name>
</gene>
<accession>A0A1E7FEJ3</accession>
<dbReference type="Proteomes" id="UP000095751">
    <property type="component" value="Unassembled WGS sequence"/>
</dbReference>
<protein>
    <submittedName>
        <fullName evidence="1">Uncharacterized protein</fullName>
    </submittedName>
</protein>
<dbReference type="EMBL" id="KV784358">
    <property type="protein sequence ID" value="OEU16591.1"/>
    <property type="molecule type" value="Genomic_DNA"/>
</dbReference>
<dbReference type="AlphaFoldDB" id="A0A1E7FEJ3"/>